<dbReference type="InterPro" id="IPR029026">
    <property type="entry name" value="tRNA_m1G_MTases_N"/>
</dbReference>
<evidence type="ECO:0000256" key="7">
    <source>
        <dbReference type="ARBA" id="ARBA00022490"/>
    </source>
</evidence>
<keyword evidence="9 15" id="KW-0808">Transferase</keyword>
<organism evidence="17 18">
    <name type="scientific">Mobiluncus porci</name>
    <dbReference type="NCBI Taxonomy" id="2652278"/>
    <lineage>
        <taxon>Bacteria</taxon>
        <taxon>Bacillati</taxon>
        <taxon>Actinomycetota</taxon>
        <taxon>Actinomycetes</taxon>
        <taxon>Actinomycetales</taxon>
        <taxon>Actinomycetaceae</taxon>
        <taxon>Mobiluncus</taxon>
    </lineage>
</organism>
<dbReference type="Gene3D" id="3.40.1280.10">
    <property type="match status" value="1"/>
</dbReference>
<dbReference type="PANTHER" id="PTHR46417:SF1">
    <property type="entry name" value="TRNA (GUANINE-N(1)-)-METHYLTRANSFERASE"/>
    <property type="match status" value="1"/>
</dbReference>
<evidence type="ECO:0000256" key="2">
    <source>
        <dbReference type="ARBA" id="ARBA00004496"/>
    </source>
</evidence>
<dbReference type="PANTHER" id="PTHR46417">
    <property type="entry name" value="TRNA (GUANINE-N(1)-)-METHYLTRANSFERASE"/>
    <property type="match status" value="1"/>
</dbReference>
<keyword evidence="10 15" id="KW-0949">S-adenosyl-L-methionine</keyword>
<dbReference type="CDD" id="cd18080">
    <property type="entry name" value="TrmD-like"/>
    <property type="match status" value="1"/>
</dbReference>
<comment type="catalytic activity">
    <reaction evidence="14 15">
        <text>guanosine(37) in tRNA + S-adenosyl-L-methionine = N(1)-methylguanosine(37) in tRNA + S-adenosyl-L-homocysteine + H(+)</text>
        <dbReference type="Rhea" id="RHEA:36899"/>
        <dbReference type="Rhea" id="RHEA-COMP:10145"/>
        <dbReference type="Rhea" id="RHEA-COMP:10147"/>
        <dbReference type="ChEBI" id="CHEBI:15378"/>
        <dbReference type="ChEBI" id="CHEBI:57856"/>
        <dbReference type="ChEBI" id="CHEBI:59789"/>
        <dbReference type="ChEBI" id="CHEBI:73542"/>
        <dbReference type="ChEBI" id="CHEBI:74269"/>
        <dbReference type="EC" id="2.1.1.228"/>
    </reaction>
</comment>
<dbReference type="GO" id="GO:0052906">
    <property type="term" value="F:tRNA (guanine(37)-N1)-methyltransferase activity"/>
    <property type="evidence" value="ECO:0007669"/>
    <property type="project" value="UniProtKB-UniRule"/>
</dbReference>
<dbReference type="InterPro" id="IPR002649">
    <property type="entry name" value="tRNA_m1G_MeTrfase_TrmD"/>
</dbReference>
<reference evidence="17 18" key="1">
    <citation type="submission" date="2019-08" db="EMBL/GenBank/DDBJ databases">
        <title>In-depth cultivation of the pig gut microbiome towards novel bacterial diversity and tailored functional studies.</title>
        <authorList>
            <person name="Wylensek D."/>
            <person name="Hitch T.C.A."/>
            <person name="Clavel T."/>
        </authorList>
    </citation>
    <scope>NUCLEOTIDE SEQUENCE [LARGE SCALE GENOMIC DNA]</scope>
    <source>
        <strain evidence="17 18">RF-GAM-744-WT-7</strain>
    </source>
</reference>
<evidence type="ECO:0000256" key="3">
    <source>
        <dbReference type="ARBA" id="ARBA00007630"/>
    </source>
</evidence>
<keyword evidence="8 15" id="KW-0489">Methyltransferase</keyword>
<evidence type="ECO:0000256" key="8">
    <source>
        <dbReference type="ARBA" id="ARBA00022603"/>
    </source>
</evidence>
<dbReference type="SUPFAM" id="SSF55729">
    <property type="entry name" value="Acyl-CoA N-acyltransferases (Nat)"/>
    <property type="match status" value="1"/>
</dbReference>
<keyword evidence="7 15" id="KW-0963">Cytoplasm</keyword>
<sequence length="442" mass="48590">MKFQLISIFPEFFEVLKLSLLGKAVENGVLSWEATNLRDFTTDPHRSVDDTPYGGGAGMVMRADIWGKAIDAALEECENSAKVILAIPTPSGEPLTQAKVREIAASADNVIVACGRYEGIDSRVATHYRDAETYPHLEVFEFTLGDYVLNGGEIAAVALVEAVGRLLDGTVGNPNSLVEESFEGSGLLEYPAFTRPEIWRGLDVPEVLTGGNHKDIDHWRRARAIERTARIRPELLGNLNANNLTKRDREQLAGLGWVYLPSSEGFDAKQVTIRKPDRGEAMALSALGSETFQLACPSFVTREEIERFTAEEFDLEAVKARLEDPEHHRYLVAEIDGELVGYTYVIVGMDSAHAAEAGISSGDAYLSKCYVREAMHGTGLAGALLEAALAELDEAPVSLGTSIFNKRAQKFYKRRGFKKAGTRTFMVGGRENQDVVMRRVED</sequence>
<dbReference type="EC" id="2.1.1.228" evidence="5 15"/>
<dbReference type="NCBIfam" id="TIGR00088">
    <property type="entry name" value="trmD"/>
    <property type="match status" value="1"/>
</dbReference>
<dbReference type="InterPro" id="IPR016181">
    <property type="entry name" value="Acyl_CoA_acyltransferase"/>
</dbReference>
<keyword evidence="11 15" id="KW-0819">tRNA processing</keyword>
<comment type="function">
    <text evidence="1 15">Specifically methylates guanosine-37 in various tRNAs.</text>
</comment>
<proteinExistence type="inferred from homology"/>
<dbReference type="InterPro" id="IPR023148">
    <property type="entry name" value="tRNA_m1G_MeTrfase_C_sf"/>
</dbReference>
<accession>A0A7K0K4A8</accession>
<comment type="caution">
    <text evidence="17">The sequence shown here is derived from an EMBL/GenBank/DDBJ whole genome shotgun (WGS) entry which is preliminary data.</text>
</comment>
<dbReference type="Gene3D" id="3.40.630.30">
    <property type="match status" value="1"/>
</dbReference>
<dbReference type="Gene3D" id="1.10.1270.20">
    <property type="entry name" value="tRNA(m1g37)methyltransferase, domain 2"/>
    <property type="match status" value="1"/>
</dbReference>
<dbReference type="EMBL" id="VUMY01000015">
    <property type="protein sequence ID" value="MST50248.1"/>
    <property type="molecule type" value="Genomic_DNA"/>
</dbReference>
<evidence type="ECO:0000256" key="9">
    <source>
        <dbReference type="ARBA" id="ARBA00022679"/>
    </source>
</evidence>
<evidence type="ECO:0000256" key="14">
    <source>
        <dbReference type="ARBA" id="ARBA00047783"/>
    </source>
</evidence>
<feature type="binding site" evidence="15">
    <location>
        <begin position="144"/>
        <end position="149"/>
    </location>
    <ligand>
        <name>S-adenosyl-L-methionine</name>
        <dbReference type="ChEBI" id="CHEBI:59789"/>
    </ligand>
</feature>
<evidence type="ECO:0000256" key="11">
    <source>
        <dbReference type="ARBA" id="ARBA00022694"/>
    </source>
</evidence>
<dbReference type="GO" id="GO:0005829">
    <property type="term" value="C:cytosol"/>
    <property type="evidence" value="ECO:0007669"/>
    <property type="project" value="TreeGrafter"/>
</dbReference>
<evidence type="ECO:0000256" key="6">
    <source>
        <dbReference type="ARBA" id="ARBA00014679"/>
    </source>
</evidence>
<dbReference type="GO" id="GO:0016747">
    <property type="term" value="F:acyltransferase activity, transferring groups other than amino-acyl groups"/>
    <property type="evidence" value="ECO:0007669"/>
    <property type="project" value="InterPro"/>
</dbReference>
<feature type="domain" description="N-acetyltransferase" evidence="16">
    <location>
        <begin position="271"/>
        <end position="442"/>
    </location>
</feature>
<evidence type="ECO:0000256" key="13">
    <source>
        <dbReference type="ARBA" id="ARBA00033392"/>
    </source>
</evidence>
<feature type="binding site" evidence="15">
    <location>
        <position position="115"/>
    </location>
    <ligand>
        <name>S-adenosyl-L-methionine</name>
        <dbReference type="ChEBI" id="CHEBI:59789"/>
    </ligand>
</feature>
<dbReference type="Proteomes" id="UP000442535">
    <property type="component" value="Unassembled WGS sequence"/>
</dbReference>
<dbReference type="SUPFAM" id="SSF75217">
    <property type="entry name" value="alpha/beta knot"/>
    <property type="match status" value="1"/>
</dbReference>
<evidence type="ECO:0000313" key="18">
    <source>
        <dbReference type="Proteomes" id="UP000442535"/>
    </source>
</evidence>
<comment type="subunit">
    <text evidence="4 15">Homodimer.</text>
</comment>
<dbReference type="Pfam" id="PF01746">
    <property type="entry name" value="tRNA_m1G_MT"/>
    <property type="match status" value="1"/>
</dbReference>
<dbReference type="HAMAP" id="MF_00605">
    <property type="entry name" value="TrmD"/>
    <property type="match status" value="1"/>
</dbReference>
<dbReference type="RefSeq" id="WP_154545704.1">
    <property type="nucleotide sequence ID" value="NZ_VUMY01000015.1"/>
</dbReference>
<evidence type="ECO:0000256" key="4">
    <source>
        <dbReference type="ARBA" id="ARBA00011738"/>
    </source>
</evidence>
<evidence type="ECO:0000313" key="17">
    <source>
        <dbReference type="EMBL" id="MST50248.1"/>
    </source>
</evidence>
<dbReference type="NCBIfam" id="NF000648">
    <property type="entry name" value="PRK00026.1"/>
    <property type="match status" value="1"/>
</dbReference>
<evidence type="ECO:0000256" key="1">
    <source>
        <dbReference type="ARBA" id="ARBA00002634"/>
    </source>
</evidence>
<evidence type="ECO:0000259" key="16">
    <source>
        <dbReference type="PROSITE" id="PS51186"/>
    </source>
</evidence>
<dbReference type="InterPro" id="IPR029028">
    <property type="entry name" value="Alpha/beta_knot_MTases"/>
</dbReference>
<evidence type="ECO:0000256" key="15">
    <source>
        <dbReference type="HAMAP-Rule" id="MF_00605"/>
    </source>
</evidence>
<comment type="subcellular location">
    <subcellularLocation>
        <location evidence="2 15">Cytoplasm</location>
    </subcellularLocation>
</comment>
<keyword evidence="18" id="KW-1185">Reference proteome</keyword>
<name>A0A7K0K4A8_9ACTO</name>
<protein>
    <recommendedName>
        <fullName evidence="6 15">tRNA (guanine-N(1)-)-methyltransferase</fullName>
        <ecNumber evidence="5 15">2.1.1.228</ecNumber>
    </recommendedName>
    <alternativeName>
        <fullName evidence="12 15">M1G-methyltransferase</fullName>
    </alternativeName>
    <alternativeName>
        <fullName evidence="13 15">tRNA [GM37] methyltransferase</fullName>
    </alternativeName>
</protein>
<evidence type="ECO:0000256" key="10">
    <source>
        <dbReference type="ARBA" id="ARBA00022691"/>
    </source>
</evidence>
<evidence type="ECO:0000256" key="5">
    <source>
        <dbReference type="ARBA" id="ARBA00012807"/>
    </source>
</evidence>
<evidence type="ECO:0000256" key="12">
    <source>
        <dbReference type="ARBA" id="ARBA00029736"/>
    </source>
</evidence>
<dbReference type="Pfam" id="PF00583">
    <property type="entry name" value="Acetyltransf_1"/>
    <property type="match status" value="1"/>
</dbReference>
<dbReference type="AlphaFoldDB" id="A0A7K0K4A8"/>
<dbReference type="GO" id="GO:0002939">
    <property type="term" value="P:tRNA N1-guanine methylation"/>
    <property type="evidence" value="ECO:0007669"/>
    <property type="project" value="TreeGrafter"/>
</dbReference>
<comment type="similarity">
    <text evidence="3 15">Belongs to the RNA methyltransferase TrmD family.</text>
</comment>
<gene>
    <name evidence="15 17" type="primary">trmD</name>
    <name evidence="17" type="ORF">FYJ63_08405</name>
</gene>
<dbReference type="PROSITE" id="PS51186">
    <property type="entry name" value="GNAT"/>
    <property type="match status" value="1"/>
</dbReference>
<dbReference type="InterPro" id="IPR016009">
    <property type="entry name" value="tRNA_MeTrfase_TRMD/TRM10"/>
</dbReference>
<dbReference type="InterPro" id="IPR000182">
    <property type="entry name" value="GNAT_dom"/>
</dbReference>